<evidence type="ECO:0000313" key="1">
    <source>
        <dbReference type="EMBL" id="SFS63400.1"/>
    </source>
</evidence>
<dbReference type="RefSeq" id="WP_281252066.1">
    <property type="nucleotide sequence ID" value="NZ_FPAA01000005.1"/>
</dbReference>
<gene>
    <name evidence="1" type="ORF">SAMN05444972_10552</name>
</gene>
<dbReference type="EMBL" id="FPAA01000005">
    <property type="protein sequence ID" value="SFS63400.1"/>
    <property type="molecule type" value="Genomic_DNA"/>
</dbReference>
<protein>
    <submittedName>
        <fullName evidence="1">Uncharacterized protein</fullName>
    </submittedName>
</protein>
<name>A0A1I6RFQ1_9BACL</name>
<dbReference type="InterPro" id="IPR058676">
    <property type="entry name" value="YuzK"/>
</dbReference>
<accession>A0A1I6RFQ1</accession>
<proteinExistence type="predicted"/>
<evidence type="ECO:0000313" key="2">
    <source>
        <dbReference type="Proteomes" id="UP000198660"/>
    </source>
</evidence>
<organism evidence="1 2">
    <name type="scientific">Marininema halotolerans</name>
    <dbReference type="NCBI Taxonomy" id="1155944"/>
    <lineage>
        <taxon>Bacteria</taxon>
        <taxon>Bacillati</taxon>
        <taxon>Bacillota</taxon>
        <taxon>Bacilli</taxon>
        <taxon>Bacillales</taxon>
        <taxon>Thermoactinomycetaceae</taxon>
        <taxon>Marininema</taxon>
    </lineage>
</organism>
<sequence>MVTAHSMPYAEYQRSLENRMKVEEAREADYRKAKRLATESGV</sequence>
<keyword evidence="2" id="KW-1185">Reference proteome</keyword>
<dbReference type="Proteomes" id="UP000198660">
    <property type="component" value="Unassembled WGS sequence"/>
</dbReference>
<dbReference type="AlphaFoldDB" id="A0A1I6RFQ1"/>
<dbReference type="Pfam" id="PF26149">
    <property type="entry name" value="YuzK"/>
    <property type="match status" value="1"/>
</dbReference>
<reference evidence="2" key="1">
    <citation type="submission" date="2016-10" db="EMBL/GenBank/DDBJ databases">
        <authorList>
            <person name="Varghese N."/>
            <person name="Submissions S."/>
        </authorList>
    </citation>
    <scope>NUCLEOTIDE SEQUENCE [LARGE SCALE GENOMIC DNA]</scope>
    <source>
        <strain evidence="2">DSM 45789</strain>
    </source>
</reference>